<dbReference type="OrthoDB" id="10554465at2759"/>
<comment type="caution">
    <text evidence="2">The sequence shown here is derived from an EMBL/GenBank/DDBJ whole genome shotgun (WGS) entry which is preliminary data.</text>
</comment>
<feature type="compositionally biased region" description="Polar residues" evidence="1">
    <location>
        <begin position="1"/>
        <end position="11"/>
    </location>
</feature>
<gene>
    <name evidence="2" type="ORF">N0V83_007653</name>
</gene>
<accession>A0A9W8Y4Q0</accession>
<feature type="region of interest" description="Disordered" evidence="1">
    <location>
        <begin position="1"/>
        <end position="24"/>
    </location>
</feature>
<evidence type="ECO:0000256" key="1">
    <source>
        <dbReference type="SAM" id="MobiDB-lite"/>
    </source>
</evidence>
<evidence type="ECO:0000313" key="3">
    <source>
        <dbReference type="Proteomes" id="UP001140560"/>
    </source>
</evidence>
<organism evidence="2 3">
    <name type="scientific">Neocucurbitaria cava</name>
    <dbReference type="NCBI Taxonomy" id="798079"/>
    <lineage>
        <taxon>Eukaryota</taxon>
        <taxon>Fungi</taxon>
        <taxon>Dikarya</taxon>
        <taxon>Ascomycota</taxon>
        <taxon>Pezizomycotina</taxon>
        <taxon>Dothideomycetes</taxon>
        <taxon>Pleosporomycetidae</taxon>
        <taxon>Pleosporales</taxon>
        <taxon>Pleosporineae</taxon>
        <taxon>Cucurbitariaceae</taxon>
        <taxon>Neocucurbitaria</taxon>
    </lineage>
</organism>
<proteinExistence type="predicted"/>
<dbReference type="Proteomes" id="UP001140560">
    <property type="component" value="Unassembled WGS sequence"/>
</dbReference>
<evidence type="ECO:0000313" key="2">
    <source>
        <dbReference type="EMBL" id="KAJ4367123.1"/>
    </source>
</evidence>
<keyword evidence="3" id="KW-1185">Reference proteome</keyword>
<sequence>MPPGRTSSSSYVLPHGSPSPPAPLSARTWPTSLINFSRHTRMIYVDKGSIKALADEYIANYKLEEYDLAGWEWLHGFLRKHELALIRGACEIQRYLSHIWELKMWAYARASWLKVGGLRGGNYGVDWLQVYGVQAVFKSRSAFIKLGFVVQQLLVWTRLRKQCQFWIICAYLRKMFSNGNTQPTDAELTRIANFPKAMEYSFWRPFNQSLDPEWFQLHNLALDQVSAIRAVMDQSVSLFPAEMNE</sequence>
<dbReference type="EMBL" id="JAPEUY010000013">
    <property type="protein sequence ID" value="KAJ4367123.1"/>
    <property type="molecule type" value="Genomic_DNA"/>
</dbReference>
<protein>
    <submittedName>
        <fullName evidence="2">Uncharacterized protein</fullName>
    </submittedName>
</protein>
<name>A0A9W8Y4Q0_9PLEO</name>
<reference evidence="2" key="1">
    <citation type="submission" date="2022-10" db="EMBL/GenBank/DDBJ databases">
        <title>Tapping the CABI collections for fungal endophytes: first genome assemblies for Collariella, Neodidymelliopsis, Ascochyta clinopodiicola, Didymella pomorum, Didymosphaeria variabile, Neocosmospora piperis and Neocucurbitaria cava.</title>
        <authorList>
            <person name="Hill R."/>
        </authorList>
    </citation>
    <scope>NUCLEOTIDE SEQUENCE</scope>
    <source>
        <strain evidence="2">IMI 356814</strain>
    </source>
</reference>
<dbReference type="AlphaFoldDB" id="A0A9W8Y4Q0"/>